<gene>
    <name evidence="1" type="ORF">Q4610_17585</name>
</gene>
<sequence>MTRAIAVREVFGSVEVVGRVSGRRSWSDEEKLEILAEAFRPGVRVRDVLERREISSGLVYTWRKQARLGKLGDIAPALPTFAEVCVAEVPAPQPATSTPGLICIELAGGVRVSVDGSVDAGALARVLSVLR</sequence>
<dbReference type="PANTHER" id="PTHR37936:SF3">
    <property type="entry name" value="TRANSPOSASE INSC FOR INSERTION ELEMENT IS2A-RELATED"/>
    <property type="match status" value="1"/>
</dbReference>
<organism evidence="1 2">
    <name type="scientific">Sphingobium cyanobacteriorum</name>
    <dbReference type="NCBI Taxonomy" id="3063954"/>
    <lineage>
        <taxon>Bacteria</taxon>
        <taxon>Pseudomonadati</taxon>
        <taxon>Pseudomonadota</taxon>
        <taxon>Alphaproteobacteria</taxon>
        <taxon>Sphingomonadales</taxon>
        <taxon>Sphingomonadaceae</taxon>
        <taxon>Sphingobium</taxon>
    </lineage>
</organism>
<dbReference type="Proteomes" id="UP001176471">
    <property type="component" value="Unassembled WGS sequence"/>
</dbReference>
<reference evidence="1" key="1">
    <citation type="submission" date="2023-07" db="EMBL/GenBank/DDBJ databases">
        <title>Bacterial whole genome sequence for Sphingobium sp. HBC34.</title>
        <authorList>
            <person name="Le V."/>
            <person name="Ko S.-R."/>
            <person name="Ahn C.-Y."/>
            <person name="Oh H.-M."/>
        </authorList>
    </citation>
    <scope>NUCLEOTIDE SEQUENCE</scope>
    <source>
        <strain evidence="1">HBC34</strain>
    </source>
</reference>
<name>A0ABT8ZTS5_9SPHN</name>
<dbReference type="Pfam" id="PF01527">
    <property type="entry name" value="HTH_Tnp_1"/>
    <property type="match status" value="1"/>
</dbReference>
<evidence type="ECO:0000313" key="2">
    <source>
        <dbReference type="Proteomes" id="UP001176471"/>
    </source>
</evidence>
<accession>A0ABT8ZTS5</accession>
<dbReference type="RefSeq" id="WP_304537246.1">
    <property type="nucleotide sequence ID" value="NZ_JAUQOM010000012.1"/>
</dbReference>
<proteinExistence type="predicted"/>
<dbReference type="SUPFAM" id="SSF48295">
    <property type="entry name" value="TrpR-like"/>
    <property type="match status" value="1"/>
</dbReference>
<dbReference type="InterPro" id="IPR010921">
    <property type="entry name" value="Trp_repressor/repl_initiator"/>
</dbReference>
<dbReference type="EMBL" id="JAUQOM010000012">
    <property type="protein sequence ID" value="MDO7836861.1"/>
    <property type="molecule type" value="Genomic_DNA"/>
</dbReference>
<evidence type="ECO:0000313" key="1">
    <source>
        <dbReference type="EMBL" id="MDO7836861.1"/>
    </source>
</evidence>
<dbReference type="PANTHER" id="PTHR37936">
    <property type="entry name" value="TRANSPOSASE INSC FOR INSERTION ELEMENT IS2A-RELATED"/>
    <property type="match status" value="1"/>
</dbReference>
<keyword evidence="2" id="KW-1185">Reference proteome</keyword>
<protein>
    <submittedName>
        <fullName evidence="1">Transposase</fullName>
    </submittedName>
</protein>
<comment type="caution">
    <text evidence="1">The sequence shown here is derived from an EMBL/GenBank/DDBJ whole genome shotgun (WGS) entry which is preliminary data.</text>
</comment>
<dbReference type="InterPro" id="IPR002514">
    <property type="entry name" value="Transposase_8"/>
</dbReference>
<dbReference type="NCBIfam" id="NF047595">
    <property type="entry name" value="IS66_ISRel24_TnpA"/>
    <property type="match status" value="1"/>
</dbReference>